<reference evidence="2 3" key="1">
    <citation type="journal article" date="2021" name="J. Hered.">
        <title>A chromosome-level genome assembly of the parasitoid wasp, Cotesia glomerata (Hymenoptera: Braconidae).</title>
        <authorList>
            <person name="Pinto B.J."/>
            <person name="Weis J.J."/>
            <person name="Gamble T."/>
            <person name="Ode P.J."/>
            <person name="Paul R."/>
            <person name="Zaspel J.M."/>
        </authorList>
    </citation>
    <scope>NUCLEOTIDE SEQUENCE [LARGE SCALE GENOMIC DNA]</scope>
    <source>
        <strain evidence="2">CgM1</strain>
    </source>
</reference>
<evidence type="ECO:0000256" key="1">
    <source>
        <dbReference type="SAM" id="MobiDB-lite"/>
    </source>
</evidence>
<gene>
    <name evidence="2" type="ORF">KQX54_003559</name>
</gene>
<name>A0AAV7ILL3_COTGL</name>
<protein>
    <submittedName>
        <fullName evidence="2">Uncharacterized protein</fullName>
    </submittedName>
</protein>
<evidence type="ECO:0000313" key="3">
    <source>
        <dbReference type="Proteomes" id="UP000826195"/>
    </source>
</evidence>
<dbReference type="AlphaFoldDB" id="A0AAV7ILL3"/>
<keyword evidence="3" id="KW-1185">Reference proteome</keyword>
<sequence length="86" mass="10105">MRDRDTRRVFYTTGNVEDVFKSRRKSEKTWEKMSQLFRLEKNKRSEPECKSKIHLGRKDASDKGRAPPSLSTTSTSALFKSHRIED</sequence>
<comment type="caution">
    <text evidence="2">The sequence shown here is derived from an EMBL/GenBank/DDBJ whole genome shotgun (WGS) entry which is preliminary data.</text>
</comment>
<dbReference type="EMBL" id="JAHXZJ010001119">
    <property type="protein sequence ID" value="KAH0553689.1"/>
    <property type="molecule type" value="Genomic_DNA"/>
</dbReference>
<organism evidence="2 3">
    <name type="scientific">Cotesia glomerata</name>
    <name type="common">Lepidopteran parasitic wasp</name>
    <name type="synonym">Apanteles glomeratus</name>
    <dbReference type="NCBI Taxonomy" id="32391"/>
    <lineage>
        <taxon>Eukaryota</taxon>
        <taxon>Metazoa</taxon>
        <taxon>Ecdysozoa</taxon>
        <taxon>Arthropoda</taxon>
        <taxon>Hexapoda</taxon>
        <taxon>Insecta</taxon>
        <taxon>Pterygota</taxon>
        <taxon>Neoptera</taxon>
        <taxon>Endopterygota</taxon>
        <taxon>Hymenoptera</taxon>
        <taxon>Apocrita</taxon>
        <taxon>Ichneumonoidea</taxon>
        <taxon>Braconidae</taxon>
        <taxon>Microgastrinae</taxon>
        <taxon>Cotesia</taxon>
    </lineage>
</organism>
<accession>A0AAV7ILL3</accession>
<proteinExistence type="predicted"/>
<dbReference type="Proteomes" id="UP000826195">
    <property type="component" value="Unassembled WGS sequence"/>
</dbReference>
<feature type="compositionally biased region" description="Low complexity" evidence="1">
    <location>
        <begin position="66"/>
        <end position="78"/>
    </location>
</feature>
<feature type="region of interest" description="Disordered" evidence="1">
    <location>
        <begin position="42"/>
        <end position="86"/>
    </location>
</feature>
<evidence type="ECO:0000313" key="2">
    <source>
        <dbReference type="EMBL" id="KAH0553689.1"/>
    </source>
</evidence>
<feature type="compositionally biased region" description="Basic and acidic residues" evidence="1">
    <location>
        <begin position="42"/>
        <end position="65"/>
    </location>
</feature>